<reference evidence="2" key="1">
    <citation type="journal article" date="2014" name="Front. Microbiol.">
        <title>High frequency of phylogenetically diverse reductive dehalogenase-homologous genes in deep subseafloor sedimentary metagenomes.</title>
        <authorList>
            <person name="Kawai M."/>
            <person name="Futagami T."/>
            <person name="Toyoda A."/>
            <person name="Takaki Y."/>
            <person name="Nishi S."/>
            <person name="Hori S."/>
            <person name="Arai W."/>
            <person name="Tsubouchi T."/>
            <person name="Morono Y."/>
            <person name="Uchiyama I."/>
            <person name="Ito T."/>
            <person name="Fujiyama A."/>
            <person name="Inagaki F."/>
            <person name="Takami H."/>
        </authorList>
    </citation>
    <scope>NUCLEOTIDE SEQUENCE</scope>
    <source>
        <strain evidence="2">Expedition CK06-06</strain>
    </source>
</reference>
<gene>
    <name evidence="2" type="ORF">S03H2_19917</name>
</gene>
<feature type="compositionally biased region" description="Basic and acidic residues" evidence="1">
    <location>
        <begin position="1"/>
        <end position="16"/>
    </location>
</feature>
<name>X1GJC0_9ZZZZ</name>
<proteinExistence type="predicted"/>
<dbReference type="AlphaFoldDB" id="X1GJC0"/>
<dbReference type="PANTHER" id="PTHR38045">
    <property type="entry name" value="CHROMOSOME 1, WHOLE GENOME SHOTGUN SEQUENCE"/>
    <property type="match status" value="1"/>
</dbReference>
<accession>X1GJC0</accession>
<dbReference type="Gene3D" id="1.50.10.100">
    <property type="entry name" value="Chondroitin AC/alginate lyase"/>
    <property type="match status" value="1"/>
</dbReference>
<sequence>MLETPAKECVRPRAQEKTMSTSTGLSPHPRLYVGQAELDRLKRTPRLSFLRAAAEDVAEEAEAYCRSTVFDYPHERHNAHLMRARMMQGRIVTLLVRWFQTGDARFREAAVAHVAAMGRWEYWSWINWRKKDRRPESIFDLSYGENSATLAIAYDWLFDSLSDEERSLFQDIARKWVVPAFLNATGRKHRQWWPDRADSNWASVCAGGGGMLALAMYEELPQAAKMISRAERTMTLFMNTLTETGGGWSEGVGYWNYGMRYAFMYLLSHERSTRSKH</sequence>
<feature type="region of interest" description="Disordered" evidence="1">
    <location>
        <begin position="1"/>
        <end position="26"/>
    </location>
</feature>
<evidence type="ECO:0008006" key="3">
    <source>
        <dbReference type="Google" id="ProtNLM"/>
    </source>
</evidence>
<feature type="non-terminal residue" evidence="2">
    <location>
        <position position="277"/>
    </location>
</feature>
<dbReference type="EMBL" id="BARU01010446">
    <property type="protein sequence ID" value="GAH33093.1"/>
    <property type="molecule type" value="Genomic_DNA"/>
</dbReference>
<evidence type="ECO:0000256" key="1">
    <source>
        <dbReference type="SAM" id="MobiDB-lite"/>
    </source>
</evidence>
<evidence type="ECO:0000313" key="2">
    <source>
        <dbReference type="EMBL" id="GAH33093.1"/>
    </source>
</evidence>
<organism evidence="2">
    <name type="scientific">marine sediment metagenome</name>
    <dbReference type="NCBI Taxonomy" id="412755"/>
    <lineage>
        <taxon>unclassified sequences</taxon>
        <taxon>metagenomes</taxon>
        <taxon>ecological metagenomes</taxon>
    </lineage>
</organism>
<protein>
    <recommendedName>
        <fullName evidence="3">Heparinase II N-terminal domain-containing protein</fullName>
    </recommendedName>
</protein>
<dbReference type="InterPro" id="IPR008929">
    <property type="entry name" value="Chondroitin_lyas"/>
</dbReference>
<dbReference type="SUPFAM" id="SSF48230">
    <property type="entry name" value="Chondroitin AC/alginate lyase"/>
    <property type="match status" value="1"/>
</dbReference>
<comment type="caution">
    <text evidence="2">The sequence shown here is derived from an EMBL/GenBank/DDBJ whole genome shotgun (WGS) entry which is preliminary data.</text>
</comment>
<dbReference type="PANTHER" id="PTHR38045:SF1">
    <property type="entry name" value="HEPARINASE II_III-LIKE PROTEIN"/>
    <property type="match status" value="1"/>
</dbReference>